<keyword evidence="7 8" id="KW-0472">Membrane</keyword>
<dbReference type="Pfam" id="PF12698">
    <property type="entry name" value="ABC2_membrane_3"/>
    <property type="match status" value="1"/>
</dbReference>
<dbReference type="PRINTS" id="PR00164">
    <property type="entry name" value="ABC2TRNSPORT"/>
</dbReference>
<evidence type="ECO:0000256" key="4">
    <source>
        <dbReference type="ARBA" id="ARBA00022475"/>
    </source>
</evidence>
<reference evidence="10 11" key="1">
    <citation type="journal article" date="2016" name="Nat. Commun.">
        <title>Thousands of microbial genomes shed light on interconnected biogeochemical processes in an aquifer system.</title>
        <authorList>
            <person name="Anantharaman K."/>
            <person name="Brown C.T."/>
            <person name="Hug L.A."/>
            <person name="Sharon I."/>
            <person name="Castelle C.J."/>
            <person name="Probst A.J."/>
            <person name="Thomas B.C."/>
            <person name="Singh A."/>
            <person name="Wilkins M.J."/>
            <person name="Karaoz U."/>
            <person name="Brodie E.L."/>
            <person name="Williams K.H."/>
            <person name="Hubbard S.S."/>
            <person name="Banfield J.F."/>
        </authorList>
    </citation>
    <scope>NUCLEOTIDE SEQUENCE [LARGE SCALE GENOMIC DNA]</scope>
</reference>
<evidence type="ECO:0000313" key="11">
    <source>
        <dbReference type="Proteomes" id="UP000177905"/>
    </source>
</evidence>
<feature type="transmembrane region" description="Helical" evidence="8">
    <location>
        <begin position="188"/>
        <end position="211"/>
    </location>
</feature>
<dbReference type="GO" id="GO:0043190">
    <property type="term" value="C:ATP-binding cassette (ABC) transporter complex"/>
    <property type="evidence" value="ECO:0007669"/>
    <property type="project" value="InterPro"/>
</dbReference>
<protein>
    <recommendedName>
        <fullName evidence="8">Transport permease protein</fullName>
    </recommendedName>
</protein>
<dbReference type="InterPro" id="IPR013525">
    <property type="entry name" value="ABC2_TM"/>
</dbReference>
<keyword evidence="4 8" id="KW-1003">Cell membrane</keyword>
<dbReference type="EMBL" id="MEUA01000047">
    <property type="protein sequence ID" value="OGC13912.1"/>
    <property type="molecule type" value="Genomic_DNA"/>
</dbReference>
<dbReference type="InterPro" id="IPR000412">
    <property type="entry name" value="ABC_2_transport"/>
</dbReference>
<feature type="transmembrane region" description="Helical" evidence="8">
    <location>
        <begin position="298"/>
        <end position="320"/>
    </location>
</feature>
<keyword evidence="6 8" id="KW-1133">Transmembrane helix</keyword>
<dbReference type="InterPro" id="IPR051449">
    <property type="entry name" value="ABC-2_transporter_component"/>
</dbReference>
<evidence type="ECO:0000256" key="3">
    <source>
        <dbReference type="ARBA" id="ARBA00022448"/>
    </source>
</evidence>
<dbReference type="PANTHER" id="PTHR30294:SF29">
    <property type="entry name" value="MULTIDRUG ABC TRANSPORTER PERMEASE YBHS-RELATED"/>
    <property type="match status" value="1"/>
</dbReference>
<feature type="domain" description="ABC transmembrane type-2" evidence="9">
    <location>
        <begin position="129"/>
        <end position="380"/>
    </location>
</feature>
<feature type="transmembrane region" description="Helical" evidence="8">
    <location>
        <begin position="267"/>
        <end position="291"/>
    </location>
</feature>
<comment type="caution">
    <text evidence="10">The sequence shown here is derived from an EMBL/GenBank/DDBJ whole genome shotgun (WGS) entry which is preliminary data.</text>
</comment>
<sequence>MDSRLFHFIKKEFIQFFRDPRMLFVAILAPMIQLIFLGYVASTDIKNVKTAVLDQDRSSYSRNYIQSFKNSGYFNINYYVHNQRELTDLLDRGKVKLAIVILHGFGRKVARYESADVQAIIDGSNSSIATIIQSYIERINFINSNALLQKKLARFEMGGDRFDQEIQSVGVNLEQRVWYNPELKSINFMVPAIFAQILMLVSMFLTTAAIVKEKENGTMEMLIVTPLKSYELILGKLIPFIIVALTDIALVFLAITILFGIPMKGSILLLFLLGLLFASAGLGIGVFISTISQTQRQAIMASSFIMMPFFILSGFIFPIANMPKPIQFLTIFIPLRYFLSIVRGLFLKGIGLNYLWPDIWPLFVIAVVVLTLSILRFRKKLG</sequence>
<dbReference type="PANTHER" id="PTHR30294">
    <property type="entry name" value="MEMBRANE COMPONENT OF ABC TRANSPORTER YHHJ-RELATED"/>
    <property type="match status" value="1"/>
</dbReference>
<keyword evidence="5 8" id="KW-0812">Transmembrane</keyword>
<evidence type="ECO:0000256" key="8">
    <source>
        <dbReference type="RuleBase" id="RU361157"/>
    </source>
</evidence>
<comment type="similarity">
    <text evidence="2 8">Belongs to the ABC-2 integral membrane protein family.</text>
</comment>
<evidence type="ECO:0000256" key="6">
    <source>
        <dbReference type="ARBA" id="ARBA00022989"/>
    </source>
</evidence>
<dbReference type="AlphaFoldDB" id="A0A1F4S0F0"/>
<proteinExistence type="inferred from homology"/>
<evidence type="ECO:0000313" key="10">
    <source>
        <dbReference type="EMBL" id="OGC13912.1"/>
    </source>
</evidence>
<evidence type="ECO:0000256" key="1">
    <source>
        <dbReference type="ARBA" id="ARBA00004651"/>
    </source>
</evidence>
<gene>
    <name evidence="10" type="ORF">A2290_02825</name>
</gene>
<dbReference type="Proteomes" id="UP000177905">
    <property type="component" value="Unassembled WGS sequence"/>
</dbReference>
<organism evidence="10 11">
    <name type="scientific">candidate division WOR-1 bacterium RIFOXYB2_FULL_36_35</name>
    <dbReference type="NCBI Taxonomy" id="1802578"/>
    <lineage>
        <taxon>Bacteria</taxon>
        <taxon>Bacillati</taxon>
        <taxon>Saganbacteria</taxon>
    </lineage>
</organism>
<evidence type="ECO:0000259" key="9">
    <source>
        <dbReference type="PROSITE" id="PS51012"/>
    </source>
</evidence>
<dbReference type="InterPro" id="IPR047817">
    <property type="entry name" value="ABC2_TM_bact-type"/>
</dbReference>
<feature type="transmembrane region" description="Helical" evidence="8">
    <location>
        <begin position="21"/>
        <end position="41"/>
    </location>
</feature>
<dbReference type="PROSITE" id="PS51012">
    <property type="entry name" value="ABC_TM2"/>
    <property type="match status" value="1"/>
</dbReference>
<evidence type="ECO:0000256" key="2">
    <source>
        <dbReference type="ARBA" id="ARBA00007783"/>
    </source>
</evidence>
<accession>A0A1F4S0F0</accession>
<name>A0A1F4S0F0_UNCSA</name>
<evidence type="ECO:0000256" key="5">
    <source>
        <dbReference type="ARBA" id="ARBA00022692"/>
    </source>
</evidence>
<comment type="subcellular location">
    <subcellularLocation>
        <location evidence="1 8">Cell membrane</location>
        <topology evidence="1 8">Multi-pass membrane protein</topology>
    </subcellularLocation>
</comment>
<dbReference type="Gene3D" id="3.40.1710.10">
    <property type="entry name" value="abc type-2 transporter like domain"/>
    <property type="match status" value="1"/>
</dbReference>
<feature type="transmembrane region" description="Helical" evidence="8">
    <location>
        <begin position="237"/>
        <end position="261"/>
    </location>
</feature>
<feature type="transmembrane region" description="Helical" evidence="8">
    <location>
        <begin position="326"/>
        <end position="347"/>
    </location>
</feature>
<feature type="transmembrane region" description="Helical" evidence="8">
    <location>
        <begin position="359"/>
        <end position="377"/>
    </location>
</feature>
<evidence type="ECO:0000256" key="7">
    <source>
        <dbReference type="ARBA" id="ARBA00023136"/>
    </source>
</evidence>
<dbReference type="GO" id="GO:0140359">
    <property type="term" value="F:ABC-type transporter activity"/>
    <property type="evidence" value="ECO:0007669"/>
    <property type="project" value="InterPro"/>
</dbReference>
<keyword evidence="3 8" id="KW-0813">Transport</keyword>